<evidence type="ECO:0000313" key="3">
    <source>
        <dbReference type="EMBL" id="KAK1631963.1"/>
    </source>
</evidence>
<evidence type="ECO:0000256" key="1">
    <source>
        <dbReference type="SAM" id="MobiDB-lite"/>
    </source>
</evidence>
<reference evidence="3" key="1">
    <citation type="submission" date="2023-07" db="EMBL/GenBank/DDBJ databases">
        <title>A chromosome-level genome assembly of Lolium multiflorum.</title>
        <authorList>
            <person name="Chen Y."/>
            <person name="Copetti D."/>
            <person name="Kolliker R."/>
            <person name="Studer B."/>
        </authorList>
    </citation>
    <scope>NUCLEOTIDE SEQUENCE</scope>
    <source>
        <strain evidence="3">02402/16</strain>
        <tissue evidence="3">Leaf</tissue>
    </source>
</reference>
<evidence type="ECO:0000313" key="4">
    <source>
        <dbReference type="Proteomes" id="UP001231189"/>
    </source>
</evidence>
<protein>
    <recommendedName>
        <fullName evidence="2">Transposase MuDR plant domain-containing protein</fullName>
    </recommendedName>
</protein>
<dbReference type="Proteomes" id="UP001231189">
    <property type="component" value="Unassembled WGS sequence"/>
</dbReference>
<gene>
    <name evidence="3" type="ORF">QYE76_006278</name>
</gene>
<keyword evidence="4" id="KW-1185">Reference proteome</keyword>
<feature type="region of interest" description="Disordered" evidence="1">
    <location>
        <begin position="1"/>
        <end position="22"/>
    </location>
</feature>
<dbReference type="EMBL" id="JAUUTY010000005">
    <property type="protein sequence ID" value="KAK1631963.1"/>
    <property type="molecule type" value="Genomic_DNA"/>
</dbReference>
<name>A0AAD8RUE4_LOLMU</name>
<organism evidence="3 4">
    <name type="scientific">Lolium multiflorum</name>
    <name type="common">Italian ryegrass</name>
    <name type="synonym">Lolium perenne subsp. multiflorum</name>
    <dbReference type="NCBI Taxonomy" id="4521"/>
    <lineage>
        <taxon>Eukaryota</taxon>
        <taxon>Viridiplantae</taxon>
        <taxon>Streptophyta</taxon>
        <taxon>Embryophyta</taxon>
        <taxon>Tracheophyta</taxon>
        <taxon>Spermatophyta</taxon>
        <taxon>Magnoliopsida</taxon>
        <taxon>Liliopsida</taxon>
        <taxon>Poales</taxon>
        <taxon>Poaceae</taxon>
        <taxon>BOP clade</taxon>
        <taxon>Pooideae</taxon>
        <taxon>Poodae</taxon>
        <taxon>Poeae</taxon>
        <taxon>Poeae Chloroplast Group 2 (Poeae type)</taxon>
        <taxon>Loliodinae</taxon>
        <taxon>Loliinae</taxon>
        <taxon>Lolium</taxon>
    </lineage>
</organism>
<comment type="caution">
    <text evidence="3">The sequence shown here is derived from an EMBL/GenBank/DDBJ whole genome shotgun (WGS) entry which is preliminary data.</text>
</comment>
<sequence length="438" mass="48782">MGGGEMATASAPSPASGPARMDSSQIVCVGGLDSTKCSMEWPADYSVEALALAIQEWPMNSQFDLNMDSSFQRGFLEDIVGHSSSSENPESKDEVAFDDHLEGETDVEDLFPPTPEDELDEAIVDKATMRREARSKDAKAKALKIRQVKQRADACTSEDVFVLSDSCSDDNKEIINLSDDDGAVLESKIALRKRKSVAKPVKKRVYYDESKSNAHEQFVLDLCFIDITQLRKALENYHIANCRNFTYLKNNQERVVVCCSSDGTCPFMLHSSTIKGERTHCIRQIMLPHTCGTKTDTSRINSSWLAKKYEDFIKSDPSMCVTALMDAVLRDHGVEISKHMAYRAKNRALEAVVGDEDAQFTRIRDYMQTVMDKDPGSRCHVTTVQPVPEKNPRFWGLFFTLNAQIQGFLNGCRPFIGIDGCFLKLGNGAQVPGTRVRA</sequence>
<dbReference type="AlphaFoldDB" id="A0AAD8RUE4"/>
<accession>A0AAD8RUE4</accession>
<feature type="compositionally biased region" description="Low complexity" evidence="1">
    <location>
        <begin position="7"/>
        <end position="19"/>
    </location>
</feature>
<dbReference type="PANTHER" id="PTHR31973">
    <property type="entry name" value="POLYPROTEIN, PUTATIVE-RELATED"/>
    <property type="match status" value="1"/>
</dbReference>
<dbReference type="InterPro" id="IPR004332">
    <property type="entry name" value="Transposase_MuDR"/>
</dbReference>
<dbReference type="Pfam" id="PF03108">
    <property type="entry name" value="DBD_Tnp_Mut"/>
    <property type="match status" value="1"/>
</dbReference>
<evidence type="ECO:0000259" key="2">
    <source>
        <dbReference type="Pfam" id="PF03108"/>
    </source>
</evidence>
<dbReference type="PANTHER" id="PTHR31973:SF187">
    <property type="entry name" value="MUTATOR TRANSPOSASE MUDRA PROTEIN"/>
    <property type="match status" value="1"/>
</dbReference>
<proteinExistence type="predicted"/>
<feature type="domain" description="Transposase MuDR plant" evidence="2">
    <location>
        <begin position="218"/>
        <end position="282"/>
    </location>
</feature>